<evidence type="ECO:0000256" key="16">
    <source>
        <dbReference type="ARBA" id="ARBA00048686"/>
    </source>
</evidence>
<accession>A0AAV9GUF8</accession>
<reference evidence="21" key="1">
    <citation type="journal article" date="2023" name="Mol. Phylogenet. Evol.">
        <title>Genome-scale phylogeny and comparative genomics of the fungal order Sordariales.</title>
        <authorList>
            <person name="Hensen N."/>
            <person name="Bonometti L."/>
            <person name="Westerberg I."/>
            <person name="Brannstrom I.O."/>
            <person name="Guillou S."/>
            <person name="Cros-Aarteil S."/>
            <person name="Calhoun S."/>
            <person name="Haridas S."/>
            <person name="Kuo A."/>
            <person name="Mondo S."/>
            <person name="Pangilinan J."/>
            <person name="Riley R."/>
            <person name="LaButti K."/>
            <person name="Andreopoulos B."/>
            <person name="Lipzen A."/>
            <person name="Chen C."/>
            <person name="Yan M."/>
            <person name="Daum C."/>
            <person name="Ng V."/>
            <person name="Clum A."/>
            <person name="Steindorff A."/>
            <person name="Ohm R.A."/>
            <person name="Martin F."/>
            <person name="Silar P."/>
            <person name="Natvig D.O."/>
            <person name="Lalanne C."/>
            <person name="Gautier V."/>
            <person name="Ament-Velasquez S.L."/>
            <person name="Kruys A."/>
            <person name="Hutchinson M.I."/>
            <person name="Powell A.J."/>
            <person name="Barry K."/>
            <person name="Miller A.N."/>
            <person name="Grigoriev I.V."/>
            <person name="Debuchy R."/>
            <person name="Gladieux P."/>
            <person name="Hiltunen Thoren M."/>
            <person name="Johannesson H."/>
        </authorList>
    </citation>
    <scope>NUCLEOTIDE SEQUENCE</scope>
    <source>
        <strain evidence="21">PSN243</strain>
    </source>
</reference>
<dbReference type="Proteomes" id="UP001321760">
    <property type="component" value="Unassembled WGS sequence"/>
</dbReference>
<evidence type="ECO:0000256" key="3">
    <source>
        <dbReference type="ARBA" id="ARBA00022516"/>
    </source>
</evidence>
<evidence type="ECO:0000256" key="1">
    <source>
        <dbReference type="ARBA" id="ARBA00004275"/>
    </source>
</evidence>
<keyword evidence="7" id="KW-0560">Oxidoreductase</keyword>
<evidence type="ECO:0000256" key="5">
    <source>
        <dbReference type="ARBA" id="ARBA00022832"/>
    </source>
</evidence>
<evidence type="ECO:0000313" key="22">
    <source>
        <dbReference type="Proteomes" id="UP001321760"/>
    </source>
</evidence>
<evidence type="ECO:0000256" key="9">
    <source>
        <dbReference type="ARBA" id="ARBA00023140"/>
    </source>
</evidence>
<evidence type="ECO:0000256" key="7">
    <source>
        <dbReference type="ARBA" id="ARBA00023002"/>
    </source>
</evidence>
<keyword evidence="5" id="KW-0276">Fatty acid metabolism</keyword>
<evidence type="ECO:0000256" key="11">
    <source>
        <dbReference type="ARBA" id="ARBA00037124"/>
    </source>
</evidence>
<dbReference type="InterPro" id="IPR036291">
    <property type="entry name" value="NAD(P)-bd_dom_sf"/>
</dbReference>
<reference evidence="21" key="2">
    <citation type="submission" date="2023-05" db="EMBL/GenBank/DDBJ databases">
        <authorList>
            <consortium name="Lawrence Berkeley National Laboratory"/>
            <person name="Steindorff A."/>
            <person name="Hensen N."/>
            <person name="Bonometti L."/>
            <person name="Westerberg I."/>
            <person name="Brannstrom I.O."/>
            <person name="Guillou S."/>
            <person name="Cros-Aarteil S."/>
            <person name="Calhoun S."/>
            <person name="Haridas S."/>
            <person name="Kuo A."/>
            <person name="Mondo S."/>
            <person name="Pangilinan J."/>
            <person name="Riley R."/>
            <person name="Labutti K."/>
            <person name="Andreopoulos B."/>
            <person name="Lipzen A."/>
            <person name="Chen C."/>
            <person name="Yanf M."/>
            <person name="Daum C."/>
            <person name="Ng V."/>
            <person name="Clum A."/>
            <person name="Ohm R."/>
            <person name="Martin F."/>
            <person name="Silar P."/>
            <person name="Natvig D."/>
            <person name="Lalanne C."/>
            <person name="Gautier V."/>
            <person name="Ament-Velasquez S.L."/>
            <person name="Kruys A."/>
            <person name="Hutchinson M.I."/>
            <person name="Powell A.J."/>
            <person name="Barry K."/>
            <person name="Miller A.N."/>
            <person name="Grigoriev I.V."/>
            <person name="Debuchy R."/>
            <person name="Gladieux P."/>
            <person name="Thoren M.H."/>
            <person name="Johannesson H."/>
        </authorList>
    </citation>
    <scope>NUCLEOTIDE SEQUENCE</scope>
    <source>
        <strain evidence="21">PSN243</strain>
    </source>
</reference>
<name>A0AAV9GUF8_9PEZI</name>
<comment type="catalytic activity">
    <reaction evidence="19">
        <text>(2E)-decenoyl-CoA + NADPH + H(+) = decanoyl-CoA + NADP(+)</text>
        <dbReference type="Rhea" id="RHEA:44960"/>
        <dbReference type="ChEBI" id="CHEBI:15378"/>
        <dbReference type="ChEBI" id="CHEBI:57783"/>
        <dbReference type="ChEBI" id="CHEBI:58349"/>
        <dbReference type="ChEBI" id="CHEBI:61406"/>
        <dbReference type="ChEBI" id="CHEBI:61430"/>
    </reaction>
    <physiologicalReaction direction="left-to-right" evidence="19">
        <dbReference type="Rhea" id="RHEA:44961"/>
    </physiologicalReaction>
</comment>
<evidence type="ECO:0000313" key="21">
    <source>
        <dbReference type="EMBL" id="KAK4451629.1"/>
    </source>
</evidence>
<gene>
    <name evidence="21" type="ORF">QBC34DRAFT_436316</name>
</gene>
<dbReference type="AlphaFoldDB" id="A0AAV9GUF8"/>
<comment type="catalytic activity">
    <reaction evidence="18">
        <text>a (2E)-enoyl-CoA + NADPH + H(+) = a 2,3-saturated acyl-CoA + NADP(+)</text>
        <dbReference type="Rhea" id="RHEA:33763"/>
        <dbReference type="ChEBI" id="CHEBI:15378"/>
        <dbReference type="ChEBI" id="CHEBI:57783"/>
        <dbReference type="ChEBI" id="CHEBI:58349"/>
        <dbReference type="ChEBI" id="CHEBI:58856"/>
        <dbReference type="ChEBI" id="CHEBI:65111"/>
        <dbReference type="EC" id="1.3.1.38"/>
    </reaction>
    <physiologicalReaction direction="left-to-right" evidence="18">
        <dbReference type="Rhea" id="RHEA:33764"/>
    </physiologicalReaction>
</comment>
<comment type="function">
    <text evidence="11">Participates in chain elongation of fatty acids. Catalyzes the reduction of trans-2-enoyl-CoAs of varying chain lengths from 6:1 to 16:1, having maximum activity with 10:1 CoA. Has no 2,4-dienoyl-CoA reductase activity.</text>
</comment>
<keyword evidence="22" id="KW-1185">Reference proteome</keyword>
<comment type="catalytic activity">
    <reaction evidence="15">
        <text>(2E)-dodecenoyl-CoA + NADPH + H(+) = dodecanoyl-CoA + NADP(+)</text>
        <dbReference type="Rhea" id="RHEA:44964"/>
        <dbReference type="ChEBI" id="CHEBI:15378"/>
        <dbReference type="ChEBI" id="CHEBI:57330"/>
        <dbReference type="ChEBI" id="CHEBI:57375"/>
        <dbReference type="ChEBI" id="CHEBI:57783"/>
        <dbReference type="ChEBI" id="CHEBI:58349"/>
    </reaction>
    <physiologicalReaction direction="left-to-right" evidence="15">
        <dbReference type="Rhea" id="RHEA:44965"/>
    </physiologicalReaction>
</comment>
<dbReference type="GO" id="GO:0006633">
    <property type="term" value="P:fatty acid biosynthetic process"/>
    <property type="evidence" value="ECO:0007669"/>
    <property type="project" value="UniProtKB-KW"/>
</dbReference>
<keyword evidence="8" id="KW-0443">Lipid metabolism</keyword>
<evidence type="ECO:0000256" key="6">
    <source>
        <dbReference type="ARBA" id="ARBA00022857"/>
    </source>
</evidence>
<evidence type="ECO:0000256" key="15">
    <source>
        <dbReference type="ARBA" id="ARBA00047570"/>
    </source>
</evidence>
<dbReference type="PANTHER" id="PTHR24317:SF7">
    <property type="entry name" value="PEROXISOMAL TRANS-2-ENOYL-COA REDUCTASE"/>
    <property type="match status" value="1"/>
</dbReference>
<comment type="subcellular location">
    <subcellularLocation>
        <location evidence="1">Peroxisome</location>
    </subcellularLocation>
</comment>
<evidence type="ECO:0000256" key="14">
    <source>
        <dbReference type="ARBA" id="ARBA00041063"/>
    </source>
</evidence>
<evidence type="ECO:0000256" key="10">
    <source>
        <dbReference type="ARBA" id="ARBA00023160"/>
    </source>
</evidence>
<evidence type="ECO:0000256" key="2">
    <source>
        <dbReference type="ARBA" id="ARBA00005189"/>
    </source>
</evidence>
<organism evidence="21 22">
    <name type="scientific">Podospora aff. communis PSN243</name>
    <dbReference type="NCBI Taxonomy" id="3040156"/>
    <lineage>
        <taxon>Eukaryota</taxon>
        <taxon>Fungi</taxon>
        <taxon>Dikarya</taxon>
        <taxon>Ascomycota</taxon>
        <taxon>Pezizomycotina</taxon>
        <taxon>Sordariomycetes</taxon>
        <taxon>Sordariomycetidae</taxon>
        <taxon>Sordariales</taxon>
        <taxon>Podosporaceae</taxon>
        <taxon>Podospora</taxon>
    </lineage>
</organism>
<dbReference type="EMBL" id="MU865927">
    <property type="protein sequence ID" value="KAK4451629.1"/>
    <property type="molecule type" value="Genomic_DNA"/>
</dbReference>
<comment type="subunit">
    <text evidence="12">Interacts with PEX5, probably required to target it into peroxisomes.</text>
</comment>
<evidence type="ECO:0000256" key="20">
    <source>
        <dbReference type="ARBA" id="ARBA00049559"/>
    </source>
</evidence>
<evidence type="ECO:0000256" key="17">
    <source>
        <dbReference type="ARBA" id="ARBA00049108"/>
    </source>
</evidence>
<keyword evidence="10" id="KW-0275">Fatty acid biosynthesis</keyword>
<evidence type="ECO:0000256" key="4">
    <source>
        <dbReference type="ARBA" id="ARBA00022553"/>
    </source>
</evidence>
<evidence type="ECO:0000256" key="18">
    <source>
        <dbReference type="ARBA" id="ARBA00049251"/>
    </source>
</evidence>
<dbReference type="GO" id="GO:0033306">
    <property type="term" value="P:phytol metabolic process"/>
    <property type="evidence" value="ECO:0007669"/>
    <property type="project" value="TreeGrafter"/>
</dbReference>
<proteinExistence type="predicted"/>
<dbReference type="PRINTS" id="PR00081">
    <property type="entry name" value="GDHRDH"/>
</dbReference>
<keyword evidence="6" id="KW-0521">NADP</keyword>
<keyword evidence="3" id="KW-0444">Lipid biosynthesis</keyword>
<dbReference type="GO" id="GO:0019166">
    <property type="term" value="F:trans-2-enoyl-CoA reductase (NADPH) activity"/>
    <property type="evidence" value="ECO:0007669"/>
    <property type="project" value="UniProtKB-EC"/>
</dbReference>
<evidence type="ECO:0000256" key="13">
    <source>
        <dbReference type="ARBA" id="ARBA00038849"/>
    </source>
</evidence>
<dbReference type="CDD" id="cd05233">
    <property type="entry name" value="SDR_c"/>
    <property type="match status" value="1"/>
</dbReference>
<dbReference type="InterPro" id="IPR052388">
    <property type="entry name" value="Peroxisomal_t2-enoyl-CoA_red"/>
</dbReference>
<evidence type="ECO:0000256" key="8">
    <source>
        <dbReference type="ARBA" id="ARBA00023098"/>
    </source>
</evidence>
<dbReference type="Gene3D" id="3.40.50.720">
    <property type="entry name" value="NAD(P)-binding Rossmann-like Domain"/>
    <property type="match status" value="1"/>
</dbReference>
<dbReference type="InterPro" id="IPR002347">
    <property type="entry name" value="SDR_fam"/>
</dbReference>
<comment type="pathway">
    <text evidence="2">Lipid metabolism.</text>
</comment>
<evidence type="ECO:0000256" key="19">
    <source>
        <dbReference type="ARBA" id="ARBA00049386"/>
    </source>
</evidence>
<comment type="caution">
    <text evidence="21">The sequence shown here is derived from an EMBL/GenBank/DDBJ whole genome shotgun (WGS) entry which is preliminary data.</text>
</comment>
<dbReference type="PANTHER" id="PTHR24317">
    <property type="entry name" value="PEROXISOMAL TRANS-2-ENOYL-COA REDUCTASE"/>
    <property type="match status" value="1"/>
</dbReference>
<dbReference type="Pfam" id="PF13561">
    <property type="entry name" value="adh_short_C2"/>
    <property type="match status" value="1"/>
</dbReference>
<keyword evidence="4" id="KW-0597">Phosphoprotein</keyword>
<keyword evidence="9" id="KW-0576">Peroxisome</keyword>
<dbReference type="EC" id="1.3.1.38" evidence="13"/>
<comment type="catalytic activity">
    <reaction evidence="17">
        <text>(2E)-hexenoyl-CoA + NADPH + H(+) = hexanoyl-CoA + NADP(+)</text>
        <dbReference type="Rhea" id="RHEA:44956"/>
        <dbReference type="ChEBI" id="CHEBI:15378"/>
        <dbReference type="ChEBI" id="CHEBI:57783"/>
        <dbReference type="ChEBI" id="CHEBI:58349"/>
        <dbReference type="ChEBI" id="CHEBI:62077"/>
        <dbReference type="ChEBI" id="CHEBI:62620"/>
    </reaction>
    <physiologicalReaction direction="left-to-right" evidence="17">
        <dbReference type="Rhea" id="RHEA:44957"/>
    </physiologicalReaction>
</comment>
<dbReference type="GO" id="GO:0005777">
    <property type="term" value="C:peroxisome"/>
    <property type="evidence" value="ECO:0007669"/>
    <property type="project" value="UniProtKB-SubCell"/>
</dbReference>
<comment type="catalytic activity">
    <reaction evidence="16">
        <text>(2E)-tetradecenoyl-CoA + NADPH + H(+) = tetradecanoyl-CoA + NADP(+)</text>
        <dbReference type="Rhea" id="RHEA:44968"/>
        <dbReference type="ChEBI" id="CHEBI:15378"/>
        <dbReference type="ChEBI" id="CHEBI:57385"/>
        <dbReference type="ChEBI" id="CHEBI:57783"/>
        <dbReference type="ChEBI" id="CHEBI:58349"/>
        <dbReference type="ChEBI" id="CHEBI:61405"/>
    </reaction>
    <physiologicalReaction direction="left-to-right" evidence="16">
        <dbReference type="Rhea" id="RHEA:44969"/>
    </physiologicalReaction>
</comment>
<sequence>MDSTEDFSPYRSDGKLYGFVCVVTGASQPVGQAIIAELAAHGAASIYACDKTIDTLLPFPTNTQTTIIPYPSTLTTEDETLALIDEALAAYGRLDVWVCSSGLLGPPSIHDTTPADMQAIFAAQSLAPFWVLKHAPPAMAKLVEKKGAYPNAVEKRQRYGSVVVVGSVASGYGGCWGPCYTVASHAALGVVRAGVAVLKGTGVRINCISAGQIDVGVDLHGMDMRGMSDQFPPARLQDKDTKETIIGLERAGRPEEVARVAGFLASGFSSYVTGANLVVDGGASTMNPMTIPI</sequence>
<dbReference type="SUPFAM" id="SSF51735">
    <property type="entry name" value="NAD(P)-binding Rossmann-fold domains"/>
    <property type="match status" value="1"/>
</dbReference>
<protein>
    <recommendedName>
        <fullName evidence="14">Peroxisomal trans-2-enoyl-CoA reductase</fullName>
        <ecNumber evidence="13">1.3.1.38</ecNumber>
    </recommendedName>
</protein>
<evidence type="ECO:0000256" key="12">
    <source>
        <dbReference type="ARBA" id="ARBA00038622"/>
    </source>
</evidence>
<comment type="catalytic activity">
    <reaction evidence="20">
        <text>(2E)-octenoyl-CoA + NADPH + H(+) = octanoyl-CoA + NADP(+)</text>
        <dbReference type="Rhea" id="RHEA:44952"/>
        <dbReference type="ChEBI" id="CHEBI:15378"/>
        <dbReference type="ChEBI" id="CHEBI:57386"/>
        <dbReference type="ChEBI" id="CHEBI:57783"/>
        <dbReference type="ChEBI" id="CHEBI:58349"/>
        <dbReference type="ChEBI" id="CHEBI:62242"/>
    </reaction>
    <physiologicalReaction direction="left-to-right" evidence="20">
        <dbReference type="Rhea" id="RHEA:44953"/>
    </physiologicalReaction>
</comment>